<evidence type="ECO:0000256" key="7">
    <source>
        <dbReference type="ARBA" id="ARBA00022692"/>
    </source>
</evidence>
<evidence type="ECO:0000313" key="21">
    <source>
        <dbReference type="Proteomes" id="UP001219933"/>
    </source>
</evidence>
<dbReference type="SUPFAM" id="SSF53448">
    <property type="entry name" value="Nucleotide-diphospho-sugar transferases"/>
    <property type="match status" value="1"/>
</dbReference>
<dbReference type="PANTHER" id="PTHR22914">
    <property type="entry name" value="CHITIN SYNTHASE"/>
    <property type="match status" value="1"/>
</dbReference>
<keyword evidence="7 17" id="KW-0812">Transmembrane</keyword>
<dbReference type="GO" id="GO:0006031">
    <property type="term" value="P:chitin biosynthetic process"/>
    <property type="evidence" value="ECO:0007669"/>
    <property type="project" value="TreeGrafter"/>
</dbReference>
<keyword evidence="6 20" id="KW-0808">Transferase</keyword>
<dbReference type="Gene3D" id="1.10.10.820">
    <property type="match status" value="1"/>
</dbReference>
<dbReference type="SUPFAM" id="SSF53474">
    <property type="entry name" value="alpha/beta-Hydrolases"/>
    <property type="match status" value="1"/>
</dbReference>
<dbReference type="Pfam" id="PF08766">
    <property type="entry name" value="DEK_C"/>
    <property type="match status" value="1"/>
</dbReference>
<keyword evidence="16" id="KW-0009">Actin-binding</keyword>
<dbReference type="Gene3D" id="1.20.120.720">
    <property type="entry name" value="Myosin VI head, motor domain, U50 subdomain"/>
    <property type="match status" value="1"/>
</dbReference>
<evidence type="ECO:0000256" key="15">
    <source>
        <dbReference type="ARBA" id="ARBA00048461"/>
    </source>
</evidence>
<keyword evidence="9 16" id="KW-0518">Myosin</keyword>
<evidence type="ECO:0000256" key="5">
    <source>
        <dbReference type="ARBA" id="ARBA00022676"/>
    </source>
</evidence>
<feature type="domain" description="Myosin motor" evidence="18">
    <location>
        <begin position="1"/>
        <end position="544"/>
    </location>
</feature>
<dbReference type="SMART" id="SM00242">
    <property type="entry name" value="MYSc"/>
    <property type="match status" value="1"/>
</dbReference>
<gene>
    <name evidence="20" type="ORF">MCUN1_003532</name>
</gene>
<evidence type="ECO:0000256" key="2">
    <source>
        <dbReference type="ARBA" id="ARBA00004651"/>
    </source>
</evidence>
<comment type="catalytic activity">
    <reaction evidence="14">
        <text>a diacylglycerol + H2O = a monoacylglycerol + a fatty acid + H(+)</text>
        <dbReference type="Rhea" id="RHEA:32731"/>
        <dbReference type="ChEBI" id="CHEBI:15377"/>
        <dbReference type="ChEBI" id="CHEBI:15378"/>
        <dbReference type="ChEBI" id="CHEBI:17408"/>
        <dbReference type="ChEBI" id="CHEBI:18035"/>
        <dbReference type="ChEBI" id="CHEBI:28868"/>
    </reaction>
</comment>
<feature type="transmembrane region" description="Helical" evidence="17">
    <location>
        <begin position="970"/>
        <end position="988"/>
    </location>
</feature>
<dbReference type="Gene3D" id="3.40.850.10">
    <property type="entry name" value="Kinesin motor domain"/>
    <property type="match status" value="1"/>
</dbReference>
<feature type="transmembrane region" description="Helical" evidence="17">
    <location>
        <begin position="1009"/>
        <end position="1031"/>
    </location>
</feature>
<evidence type="ECO:0000256" key="14">
    <source>
        <dbReference type="ARBA" id="ARBA00047591"/>
    </source>
</evidence>
<keyword evidence="12" id="KW-0325">Glycoprotein</keyword>
<evidence type="ECO:0000256" key="1">
    <source>
        <dbReference type="ARBA" id="ARBA00004439"/>
    </source>
</evidence>
<dbReference type="EMBL" id="CP119881">
    <property type="protein sequence ID" value="WFD36645.1"/>
    <property type="molecule type" value="Genomic_DNA"/>
</dbReference>
<evidence type="ECO:0000256" key="12">
    <source>
        <dbReference type="ARBA" id="ARBA00023180"/>
    </source>
</evidence>
<proteinExistence type="inferred from homology"/>
<feature type="transmembrane region" description="Helical" evidence="17">
    <location>
        <begin position="1721"/>
        <end position="1744"/>
    </location>
</feature>
<feature type="domain" description="DEK-C" evidence="19">
    <location>
        <begin position="1977"/>
        <end position="2034"/>
    </location>
</feature>
<evidence type="ECO:0000259" key="18">
    <source>
        <dbReference type="PROSITE" id="PS51456"/>
    </source>
</evidence>
<comment type="subcellular location">
    <subcellularLocation>
        <location evidence="2">Cell membrane</location>
        <topology evidence="2">Multi-pass membrane protein</topology>
    </subcellularLocation>
    <subcellularLocation>
        <location evidence="1">Cytoplasmic vesicle membrane</location>
        <topology evidence="1">Multi-pass membrane protein</topology>
    </subcellularLocation>
</comment>
<evidence type="ECO:0000256" key="3">
    <source>
        <dbReference type="ARBA" id="ARBA00012543"/>
    </source>
</evidence>
<dbReference type="Gene3D" id="1.20.58.530">
    <property type="match status" value="1"/>
</dbReference>
<name>A0AAF0J822_9BASI</name>
<dbReference type="GO" id="GO:0016459">
    <property type="term" value="C:myosin complex"/>
    <property type="evidence" value="ECO:0007669"/>
    <property type="project" value="UniProtKB-KW"/>
</dbReference>
<dbReference type="InterPro" id="IPR029058">
    <property type="entry name" value="AB_hydrolase_fold"/>
</dbReference>
<dbReference type="PRINTS" id="PR00193">
    <property type="entry name" value="MYOSINHEAVY"/>
</dbReference>
<dbReference type="GO" id="GO:0005886">
    <property type="term" value="C:plasma membrane"/>
    <property type="evidence" value="ECO:0007669"/>
    <property type="project" value="UniProtKB-SubCell"/>
</dbReference>
<evidence type="ECO:0000256" key="8">
    <source>
        <dbReference type="ARBA" id="ARBA00022989"/>
    </source>
</evidence>
<keyword evidence="21" id="KW-1185">Reference proteome</keyword>
<feature type="transmembrane region" description="Helical" evidence="17">
    <location>
        <begin position="1271"/>
        <end position="1295"/>
    </location>
</feature>
<feature type="binding site" evidence="16">
    <location>
        <begin position="282"/>
        <end position="289"/>
    </location>
    <ligand>
        <name>ATP</name>
        <dbReference type="ChEBI" id="CHEBI:30616"/>
    </ligand>
</feature>
<keyword evidence="10 17" id="KW-0472">Membrane</keyword>
<dbReference type="Gene3D" id="3.40.50.1820">
    <property type="entry name" value="alpha/beta hydrolase"/>
    <property type="match status" value="1"/>
</dbReference>
<dbReference type="Gene3D" id="3.10.120.10">
    <property type="entry name" value="Cytochrome b5-like heme/steroid binding domain"/>
    <property type="match status" value="1"/>
</dbReference>
<evidence type="ECO:0000313" key="20">
    <source>
        <dbReference type="EMBL" id="WFD36645.1"/>
    </source>
</evidence>
<evidence type="ECO:0000256" key="4">
    <source>
        <dbReference type="ARBA" id="ARBA00022475"/>
    </source>
</evidence>
<protein>
    <recommendedName>
        <fullName evidence="3">chitin synthase</fullName>
        <ecNumber evidence="3">2.4.1.16</ecNumber>
    </recommendedName>
</protein>
<dbReference type="PROSITE" id="PS51456">
    <property type="entry name" value="MYOSIN_MOTOR"/>
    <property type="match status" value="1"/>
</dbReference>
<dbReference type="GO" id="GO:0004100">
    <property type="term" value="F:chitin synthase activity"/>
    <property type="evidence" value="ECO:0007669"/>
    <property type="project" value="UniProtKB-EC"/>
</dbReference>
<dbReference type="GO" id="GO:0003774">
    <property type="term" value="F:cytoskeletal motor activity"/>
    <property type="evidence" value="ECO:0007669"/>
    <property type="project" value="UniProtKB-UniRule"/>
</dbReference>
<reference evidence="20" key="1">
    <citation type="submission" date="2023-03" db="EMBL/GenBank/DDBJ databases">
        <title>Mating type loci evolution in Malassezia.</title>
        <authorList>
            <person name="Coelho M.A."/>
        </authorList>
    </citation>
    <scope>NUCLEOTIDE SEQUENCE</scope>
    <source>
        <strain evidence="20">CBS 11721</strain>
    </source>
</reference>
<dbReference type="GO" id="GO:0005524">
    <property type="term" value="F:ATP binding"/>
    <property type="evidence" value="ECO:0007669"/>
    <property type="project" value="UniProtKB-UniRule"/>
</dbReference>
<dbReference type="PROSITE" id="PS51998">
    <property type="entry name" value="DEK_C"/>
    <property type="match status" value="1"/>
</dbReference>
<keyword evidence="11 16" id="KW-0505">Motor protein</keyword>
<dbReference type="GO" id="GO:0003779">
    <property type="term" value="F:actin binding"/>
    <property type="evidence" value="ECO:0007669"/>
    <property type="project" value="UniProtKB-KW"/>
</dbReference>
<dbReference type="Pfam" id="PF03142">
    <property type="entry name" value="Chitin_synth_2"/>
    <property type="match status" value="1"/>
</dbReference>
<organism evidence="20 21">
    <name type="scientific">Malassezia cuniculi</name>
    <dbReference type="NCBI Taxonomy" id="948313"/>
    <lineage>
        <taxon>Eukaryota</taxon>
        <taxon>Fungi</taxon>
        <taxon>Dikarya</taxon>
        <taxon>Basidiomycota</taxon>
        <taxon>Ustilaginomycotina</taxon>
        <taxon>Malasseziomycetes</taxon>
        <taxon>Malasseziales</taxon>
        <taxon>Malasseziaceae</taxon>
        <taxon>Malassezia</taxon>
    </lineage>
</organism>
<keyword evidence="13" id="KW-0968">Cytoplasmic vesicle</keyword>
<dbReference type="InterPro" id="IPR014876">
    <property type="entry name" value="DEK_C"/>
</dbReference>
<evidence type="ECO:0000256" key="16">
    <source>
        <dbReference type="PROSITE-ProRule" id="PRU00782"/>
    </source>
</evidence>
<comment type="catalytic activity">
    <reaction evidence="15">
        <text>a monoacylglycerol + H2O = glycerol + a fatty acid + H(+)</text>
        <dbReference type="Rhea" id="RHEA:15245"/>
        <dbReference type="ChEBI" id="CHEBI:15377"/>
        <dbReference type="ChEBI" id="CHEBI:15378"/>
        <dbReference type="ChEBI" id="CHEBI:17408"/>
        <dbReference type="ChEBI" id="CHEBI:17754"/>
        <dbReference type="ChEBI" id="CHEBI:28868"/>
    </reaction>
</comment>
<dbReference type="GO" id="GO:0030428">
    <property type="term" value="C:cell septum"/>
    <property type="evidence" value="ECO:0007669"/>
    <property type="project" value="TreeGrafter"/>
</dbReference>
<feature type="transmembrane region" description="Helical" evidence="17">
    <location>
        <begin position="1690"/>
        <end position="1714"/>
    </location>
</feature>
<dbReference type="EC" id="2.4.1.16" evidence="3"/>
<dbReference type="SUPFAM" id="SSF55856">
    <property type="entry name" value="Cytochrome b5-like heme/steroid binding domain"/>
    <property type="match status" value="1"/>
</dbReference>
<dbReference type="SUPFAM" id="SSF52540">
    <property type="entry name" value="P-loop containing nucleoside triphosphate hydrolases"/>
    <property type="match status" value="1"/>
</dbReference>
<dbReference type="Proteomes" id="UP001219933">
    <property type="component" value="Chromosome 5"/>
</dbReference>
<evidence type="ECO:0000256" key="11">
    <source>
        <dbReference type="ARBA" id="ARBA00023175"/>
    </source>
</evidence>
<dbReference type="GO" id="GO:0030659">
    <property type="term" value="C:cytoplasmic vesicle membrane"/>
    <property type="evidence" value="ECO:0007669"/>
    <property type="project" value="UniProtKB-SubCell"/>
</dbReference>
<keyword evidence="4" id="KW-1003">Cell membrane</keyword>
<comment type="caution">
    <text evidence="16">Lacks conserved residue(s) required for the propagation of feature annotation.</text>
</comment>
<dbReference type="InterPro" id="IPR036400">
    <property type="entry name" value="Cyt_B5-like_heme/steroid_sf"/>
</dbReference>
<keyword evidence="8 17" id="KW-1133">Transmembrane helix</keyword>
<dbReference type="Pfam" id="PF00173">
    <property type="entry name" value="Cyt-b5"/>
    <property type="match status" value="1"/>
</dbReference>
<dbReference type="InterPro" id="IPR001609">
    <property type="entry name" value="Myosin_head_motor_dom-like"/>
</dbReference>
<dbReference type="InterPro" id="IPR001199">
    <property type="entry name" value="Cyt_B5-like_heme/steroid-bd"/>
</dbReference>
<evidence type="ECO:0000256" key="10">
    <source>
        <dbReference type="ARBA" id="ARBA00023136"/>
    </source>
</evidence>
<evidence type="ECO:0000256" key="13">
    <source>
        <dbReference type="ARBA" id="ARBA00023329"/>
    </source>
</evidence>
<comment type="similarity">
    <text evidence="16">Belongs to the TRAFAC class myosin-kinesin ATPase superfamily. Myosin family.</text>
</comment>
<keyword evidence="16" id="KW-0547">Nucleotide-binding</keyword>
<evidence type="ECO:0000256" key="9">
    <source>
        <dbReference type="ARBA" id="ARBA00023123"/>
    </source>
</evidence>
<dbReference type="GO" id="GO:0031505">
    <property type="term" value="P:fungal-type cell wall organization"/>
    <property type="evidence" value="ECO:0007669"/>
    <property type="project" value="TreeGrafter"/>
</dbReference>
<keyword evidence="5 20" id="KW-0328">Glycosyltransferase</keyword>
<evidence type="ECO:0000256" key="17">
    <source>
        <dbReference type="SAM" id="Phobius"/>
    </source>
</evidence>
<accession>A0AAF0J822</accession>
<dbReference type="PANTHER" id="PTHR22914:SF13">
    <property type="entry name" value="CHITIN SYNTHASE"/>
    <property type="match status" value="1"/>
</dbReference>
<evidence type="ECO:0000259" key="19">
    <source>
        <dbReference type="PROSITE" id="PS51998"/>
    </source>
</evidence>
<sequence>MERTIPGEVPISARVFYPRGTSRGVAFIAHPYAWLGGSQDDHVVQQLASALSDYHVVTFDSRGAGKTGGRVTWTHQAECRDYQRVVDTIVNDLDYAFADPTLVFSRAPKSWAHARVRYILVSYPLDVVWMLTLFSGAFFRRQLDEAAAHNVLLVQGTHDQFTKEENYRKWTSQLASAHADSITTKYTAADHFWRSRGALRELYDTVDALASMLRERCASSQPYTWASPTVLVATADSSEATDEPLADLRTMVNEQAHPNTLAARVYHRMLHAQRPQGMLYSGISGSGKTRTARKVIQQLMRLGDAAPKLADTLQGALFILDAFTTAPTGHSFGASRAATYTELHFSSGGRLAGAKLLVCGLDKERLNTGRGFHHYQAFRMLTGAPPELQSELFLEAGGDQSGYAALRASLKSLGLRESAAVGVLKVLAALVHLMSLNFVDAWHKGGAGGSAHMTDDLPLARAAALLGIDADDLGRNLVSRTTLVRGEKQRSLLDAESASAQRDRLVRNVYAVLVAYLIEAANQRLVPREAQPLHIVSLDVPGFQGGGGFDEFVKNYMCELVHHYNARTLFDTKSRDNAALRHDGLELPHVPSALYAEPIVTLRGSVVSLDHEPRAIHGLLGEYAKAVARVRAGDQMETDDEALLKGLDRHIGSRSFIPSAPGTTTFDVCQHMGSATYSAHGHVTAEMDSLDMAQVDVLRRSSDPFVVRLFAGPSLVGDSSPSHGALGWAQVCSKPLRAPTSLDGQRYASSRSTAGVTEQVDAAMLDMLRTLFSADQIWRVVCVASGAVFDAPGVARQLKGLLVPQLLVHEHADYIEGMPLDEFADKYADVIAETAPTGSDVRARVHHFVCMRGWGQPKDFCLGSSCIWLKYGAWLELEAEYRPQEDPETVQETDWSVWRPVEPTRLQYSDVSDVEDDDALLRADSALDIKEPYKDAQELGAAAYIEQPVDVWDAGVPLVAAEEPTSRLRYWWVRLTWAVTWLIPNSVLAHVGKMRRPDVQFAWREKFTICVLIFLFCALVLFYIIGFGHIICPDWNRAWNEGELGAHSKSDSFYVAVQGYVYDLTKFYRLSHSDISTMPTDSSTMMQLAGLDLTPYFPVPLTVGCAGLVTDQSMALSTSANLTAEIYQAVHVSGPAQTHKDSKLANMNWYMDRFKPRLQHYRKGDYVYDKKAIATDGSWRKWAYVDEKVYDLTNYFYTIERSNDDSYRFIDERISDLFDAQAGDDITGDFKSAMSRLSPAAARQTQNCLDNVFYVGKTDFRLSPRCLTQNYLLLAFSCLIFLSILAKFLSALQLVRKPSPEQQDRFVICHVPCYTEGEESLRKTIDSLAAQEYDDKRKLLFLVCDGMITGSGNDRPTPRIVLDILGVDPRHDPAPLPFKSVAEGSKQLNYGKVYSGLYEYEGHVVPYLVVVKVGRPSERSRPGNRGKRDTQILLMRMLNRAHFDSPMSPLELEICHQMTKVIGIAPIYYDFILMVDADTWIAPDGLNRLVAAACDDSTVMGICGETMLENSGESWWTMIQVYEYYISHNMAKAFESLFGSVTCLPGCFSMYRIRTAGKGRPLFISNHIIDDYSENRVDTLHKKNLLSLGEDRYLTTLLLKHFPTFRTKFLAHASALTAAPSSLNVLLSQRRRWINSTVHNLAELVMMDGMCGFCLFSMRFVVMIDLIGTVILPATAVYLVYLVVTVATGSAAVPVIALAMIGAVYGLQAIIFLLRMQWQYIGWMVIYMLAFPIYAFFFPIYSFWHMDDFSWGNTRIVVGEKGSTKIVAGTDDEPFHESMIPLKRFTQYEQEIDQFGAPVGEQYEDEYAARPFTQQQGPFSGGHPYYPSGSPFGMVYGPGRYDTPFDDDGDYFQKTNLVDKQRSSGSARTAANTRLSFMPNRKSAMTSATLATPNGLMFDPRMSFLPDPRMSFLPGGTPLDPRMSYMGHPMTNSALSMPYPPPWMGSADAWRLSGVSDSTRPISMHSVPVLTEIPDSEVTDEQLAEAIRTFIAAQPSLMNVTKRDVRRALIGAMPNVNLAPHRARIGELVDEILSGK</sequence>
<keyword evidence="16" id="KW-0067">ATP-binding</keyword>
<dbReference type="Pfam" id="PF00063">
    <property type="entry name" value="Myosin_head"/>
    <property type="match status" value="1"/>
</dbReference>
<feature type="transmembrane region" description="Helical" evidence="17">
    <location>
        <begin position="1660"/>
        <end position="1684"/>
    </location>
</feature>
<dbReference type="SUPFAM" id="SSF109715">
    <property type="entry name" value="DEK C-terminal domain"/>
    <property type="match status" value="1"/>
</dbReference>
<dbReference type="InterPro" id="IPR036961">
    <property type="entry name" value="Kinesin_motor_dom_sf"/>
</dbReference>
<dbReference type="InterPro" id="IPR027417">
    <property type="entry name" value="P-loop_NTPase"/>
</dbReference>
<dbReference type="InterPro" id="IPR029044">
    <property type="entry name" value="Nucleotide-diphossugar_trans"/>
</dbReference>
<dbReference type="InterPro" id="IPR004835">
    <property type="entry name" value="Chitin_synth"/>
</dbReference>
<dbReference type="Gene3D" id="1.10.10.60">
    <property type="entry name" value="Homeodomain-like"/>
    <property type="match status" value="1"/>
</dbReference>
<evidence type="ECO:0000256" key="6">
    <source>
        <dbReference type="ARBA" id="ARBA00022679"/>
    </source>
</evidence>